<dbReference type="EMBL" id="JNBR01000084">
    <property type="protein sequence ID" value="OQR98415.1"/>
    <property type="molecule type" value="Genomic_DNA"/>
</dbReference>
<dbReference type="SUPFAM" id="SSF53335">
    <property type="entry name" value="S-adenosyl-L-methionine-dependent methyltransferases"/>
    <property type="match status" value="1"/>
</dbReference>
<dbReference type="STRING" id="1202772.A0A1V9ZKA5"/>
<dbReference type="SUPFAM" id="SSF48452">
    <property type="entry name" value="TPR-like"/>
    <property type="match status" value="1"/>
</dbReference>
<dbReference type="Gene3D" id="1.25.40.10">
    <property type="entry name" value="Tetratricopeptide repeat domain"/>
    <property type="match status" value="1"/>
</dbReference>
<dbReference type="InterPro" id="IPR011990">
    <property type="entry name" value="TPR-like_helical_dom_sf"/>
</dbReference>
<dbReference type="InterPro" id="IPR029063">
    <property type="entry name" value="SAM-dependent_MTases_sf"/>
</dbReference>
<name>A0A1V9ZKA5_ACHHY</name>
<feature type="repeat" description="TPR" evidence="1">
    <location>
        <begin position="384"/>
        <end position="417"/>
    </location>
</feature>
<proteinExistence type="predicted"/>
<keyword evidence="3" id="KW-1185">Reference proteome</keyword>
<keyword evidence="1" id="KW-0802">TPR repeat</keyword>
<dbReference type="OrthoDB" id="288590at2759"/>
<evidence type="ECO:0000256" key="1">
    <source>
        <dbReference type="PROSITE-ProRule" id="PRU00339"/>
    </source>
</evidence>
<accession>A0A1V9ZKA5</accession>
<protein>
    <submittedName>
        <fullName evidence="2">Uncharacterized protein</fullName>
    </submittedName>
</protein>
<comment type="caution">
    <text evidence="2">The sequence shown here is derived from an EMBL/GenBank/DDBJ whole genome shotgun (WGS) entry which is preliminary data.</text>
</comment>
<dbReference type="PROSITE" id="PS50005">
    <property type="entry name" value="TPR"/>
    <property type="match status" value="1"/>
</dbReference>
<dbReference type="Proteomes" id="UP000243579">
    <property type="component" value="Unassembled WGS sequence"/>
</dbReference>
<gene>
    <name evidence="2" type="ORF">ACHHYP_08664</name>
</gene>
<reference evidence="2 3" key="1">
    <citation type="journal article" date="2014" name="Genome Biol. Evol.">
        <title>The secreted proteins of Achlya hypogyna and Thraustotheca clavata identify the ancestral oomycete secretome and reveal gene acquisitions by horizontal gene transfer.</title>
        <authorList>
            <person name="Misner I."/>
            <person name="Blouin N."/>
            <person name="Leonard G."/>
            <person name="Richards T.A."/>
            <person name="Lane C.E."/>
        </authorList>
    </citation>
    <scope>NUCLEOTIDE SEQUENCE [LARGE SCALE GENOMIC DNA]</scope>
    <source>
        <strain evidence="2 3">ATCC 48635</strain>
    </source>
</reference>
<dbReference type="InterPro" id="IPR019734">
    <property type="entry name" value="TPR_rpt"/>
</dbReference>
<sequence>MPICRRTPPPKRAENDWLIKDAFNVTSQGGEDGVLERIFAILNAHEGRADSAGRWCVEFGAWDGKHLSNTWKLLHEEAWRGVLIEADVDRYREMQTMYAPFPGVHCLNQFVTFDGPDSLESILARHDVPQDVDLVSIDIDGADYHIWDSLQTYVPKVVVIEFNPTIPNNVVFIQDKDMSVYQGSSLAALIELGKAKGYELVSTTTFNGIFVKQELFGLFNITNNSIDKMHDVSMATEFFQLYDGTLKITGVKKLLWKKQPIVEKDLQVLPASERRFPLSPPSAALETAISAAHALSLEPATAPEHFVELARQWSVHVSYPHQDVQRLAGYALARAEGNVAVVTDVLQIYLDGAAAHVAKNKPASAVPWLEEALYLSVPAATAKAPVMAALGEAYVRLREYGKAEFWLQTAAALDPTAKSTLKSLAKLYTKQGNARLQEAAVDQLRRL</sequence>
<evidence type="ECO:0000313" key="2">
    <source>
        <dbReference type="EMBL" id="OQR98415.1"/>
    </source>
</evidence>
<evidence type="ECO:0000313" key="3">
    <source>
        <dbReference type="Proteomes" id="UP000243579"/>
    </source>
</evidence>
<dbReference type="AlphaFoldDB" id="A0A1V9ZKA5"/>
<organism evidence="2 3">
    <name type="scientific">Achlya hypogyna</name>
    <name type="common">Oomycete</name>
    <name type="synonym">Protoachlya hypogyna</name>
    <dbReference type="NCBI Taxonomy" id="1202772"/>
    <lineage>
        <taxon>Eukaryota</taxon>
        <taxon>Sar</taxon>
        <taxon>Stramenopiles</taxon>
        <taxon>Oomycota</taxon>
        <taxon>Saprolegniomycetes</taxon>
        <taxon>Saprolegniales</taxon>
        <taxon>Achlyaceae</taxon>
        <taxon>Achlya</taxon>
    </lineage>
</organism>